<proteinExistence type="predicted"/>
<evidence type="ECO:0000256" key="2">
    <source>
        <dbReference type="SAM" id="Phobius"/>
    </source>
</evidence>
<dbReference type="InterPro" id="IPR032244">
    <property type="entry name" value="LapD_MoxY_N"/>
</dbReference>
<dbReference type="Gene3D" id="6.20.270.20">
    <property type="entry name" value="LapD/MoxY periplasmic domain"/>
    <property type="match status" value="1"/>
</dbReference>
<evidence type="ECO:0000313" key="4">
    <source>
        <dbReference type="EMBL" id="WOX04830.1"/>
    </source>
</evidence>
<evidence type="ECO:0000313" key="5">
    <source>
        <dbReference type="Proteomes" id="UP001302477"/>
    </source>
</evidence>
<dbReference type="EMBL" id="CP137555">
    <property type="protein sequence ID" value="WOX04830.1"/>
    <property type="molecule type" value="Genomic_DNA"/>
</dbReference>
<keyword evidence="2" id="KW-1133">Transmembrane helix</keyword>
<keyword evidence="1" id="KW-0175">Coiled coil</keyword>
<dbReference type="Proteomes" id="UP001302477">
    <property type="component" value="Chromosome"/>
</dbReference>
<feature type="transmembrane region" description="Helical" evidence="2">
    <location>
        <begin position="147"/>
        <end position="171"/>
    </location>
</feature>
<keyword evidence="5" id="KW-1185">Reference proteome</keyword>
<name>A0AAU0MXA4_9GAMM</name>
<dbReference type="KEGG" id="mpaf:R5R33_13930"/>
<feature type="domain" description="LapD/MoxY periplasmic" evidence="3">
    <location>
        <begin position="29"/>
        <end position="149"/>
    </location>
</feature>
<organism evidence="4 5">
    <name type="scientific">Microbulbifer pacificus</name>
    <dbReference type="NCBI Taxonomy" id="407164"/>
    <lineage>
        <taxon>Bacteria</taxon>
        <taxon>Pseudomonadati</taxon>
        <taxon>Pseudomonadota</taxon>
        <taxon>Gammaproteobacteria</taxon>
        <taxon>Cellvibrionales</taxon>
        <taxon>Microbulbiferaceae</taxon>
        <taxon>Microbulbifer</taxon>
    </lineage>
</organism>
<evidence type="ECO:0000259" key="3">
    <source>
        <dbReference type="Pfam" id="PF16448"/>
    </source>
</evidence>
<evidence type="ECO:0000256" key="1">
    <source>
        <dbReference type="SAM" id="Coils"/>
    </source>
</evidence>
<keyword evidence="2" id="KW-0472">Membrane</keyword>
<gene>
    <name evidence="4" type="ORF">R5R33_13930</name>
</gene>
<keyword evidence="2" id="KW-0812">Transmembrane</keyword>
<accession>A0AAU0MXA4</accession>
<feature type="coiled-coil region" evidence="1">
    <location>
        <begin position="172"/>
        <end position="199"/>
    </location>
</feature>
<dbReference type="AlphaFoldDB" id="A0AAU0MXA4"/>
<reference evidence="4 5" key="1">
    <citation type="submission" date="2023-10" db="EMBL/GenBank/DDBJ databases">
        <title>Description of Microbulbifer bruguierae sp. nov., isolated from the sediments of mangrove plant Bruguiera sexangula and comparative genomic analyses of the genus Microbulbifer.</title>
        <authorList>
            <person name="Long M."/>
        </authorList>
    </citation>
    <scope>NUCLEOTIDE SEQUENCE [LARGE SCALE GENOMIC DNA]</scope>
    <source>
        <strain evidence="4 5">SPO729</strain>
    </source>
</reference>
<dbReference type="Pfam" id="PF16448">
    <property type="entry name" value="LapD_MoxY_N"/>
    <property type="match status" value="1"/>
</dbReference>
<sequence>MRFRLPAHPMAALPLCLAWLTAVGAMLIVCLLTVRTQLTSLLETEAQDSAVALATALAPHTGEDQALYRKTLLKGFTESGAYRMVTFILITGGQIRQEVPDYPAAVPQWFQAILPFEPPTAEAEVLHGWDLAGYIVVSRQTASAYLLLWHTALGIVGAGLVILAGLLWWWWSRLTQVQNQQQNSEYDELRRELEATQELLFNFSSLEPEGATQPGREVLNRLIKAQRFKNRVPADSD</sequence>
<dbReference type="InterPro" id="IPR042461">
    <property type="entry name" value="LapD_MoxY_peri_C"/>
</dbReference>
<protein>
    <submittedName>
        <fullName evidence="4">LapD/MoxY N-terminal periplasmic domain-containing protein</fullName>
    </submittedName>
</protein>
<dbReference type="RefSeq" id="WP_318953306.1">
    <property type="nucleotide sequence ID" value="NZ_CP137555.1"/>
</dbReference>
<dbReference type="Gene3D" id="3.30.110.200">
    <property type="match status" value="1"/>
</dbReference>
<feature type="transmembrane region" description="Helical" evidence="2">
    <location>
        <begin position="12"/>
        <end position="34"/>
    </location>
</feature>